<feature type="chain" id="PRO_5037956530" evidence="1">
    <location>
        <begin position="20"/>
        <end position="140"/>
    </location>
</feature>
<protein>
    <submittedName>
        <fullName evidence="2">Uncharacterized protein</fullName>
    </submittedName>
</protein>
<keyword evidence="3" id="KW-1185">Reference proteome</keyword>
<proteinExistence type="predicted"/>
<evidence type="ECO:0000313" key="2">
    <source>
        <dbReference type="EMBL" id="MBD8066580.1"/>
    </source>
</evidence>
<gene>
    <name evidence="2" type="ORF">IC608_13980</name>
</gene>
<evidence type="ECO:0000256" key="1">
    <source>
        <dbReference type="SAM" id="SignalP"/>
    </source>
</evidence>
<comment type="caution">
    <text evidence="2">The sequence shown here is derived from an EMBL/GenBank/DDBJ whole genome shotgun (WGS) entry which is preliminary data.</text>
</comment>
<keyword evidence="1" id="KW-0732">Signal</keyword>
<name>A0A927FUK7_9HYPH</name>
<feature type="signal peptide" evidence="1">
    <location>
        <begin position="1"/>
        <end position="19"/>
    </location>
</feature>
<sequence length="140" mass="15060">MVWLALGAIVVLGNGAAVAQDAPAYDPTPFLSSMVTLRSAAVTCDPFLGNEPGRRTTEIVSFFEALKQQLPQMADTVTQASLSRFVPSQAAVLCRDKMNVAMGGYMAQAQVYRANKPDDWPEPPSVPGSAWCSSENCLEY</sequence>
<dbReference type="AlphaFoldDB" id="A0A927FUK7"/>
<dbReference type="Proteomes" id="UP000654108">
    <property type="component" value="Unassembled WGS sequence"/>
</dbReference>
<reference evidence="2" key="1">
    <citation type="submission" date="2020-09" db="EMBL/GenBank/DDBJ databases">
        <title>Genome seq and assembly of Devosia sp.</title>
        <authorList>
            <person name="Chhetri G."/>
        </authorList>
    </citation>
    <scope>NUCLEOTIDE SEQUENCE</scope>
    <source>
        <strain evidence="2">PTR5</strain>
    </source>
</reference>
<organism evidence="2 3">
    <name type="scientific">Devosia oryzisoli</name>
    <dbReference type="NCBI Taxonomy" id="2774138"/>
    <lineage>
        <taxon>Bacteria</taxon>
        <taxon>Pseudomonadati</taxon>
        <taxon>Pseudomonadota</taxon>
        <taxon>Alphaproteobacteria</taxon>
        <taxon>Hyphomicrobiales</taxon>
        <taxon>Devosiaceae</taxon>
        <taxon>Devosia</taxon>
    </lineage>
</organism>
<evidence type="ECO:0000313" key="3">
    <source>
        <dbReference type="Proteomes" id="UP000654108"/>
    </source>
</evidence>
<accession>A0A927FUK7</accession>
<dbReference type="EMBL" id="JACYFU010000003">
    <property type="protein sequence ID" value="MBD8066580.1"/>
    <property type="molecule type" value="Genomic_DNA"/>
</dbReference>